<feature type="transmembrane region" description="Helical" evidence="3">
    <location>
        <begin position="91"/>
        <end position="109"/>
    </location>
</feature>
<feature type="transmembrane region" description="Helical" evidence="3">
    <location>
        <begin position="121"/>
        <end position="139"/>
    </location>
</feature>
<dbReference type="Proteomes" id="UP000076871">
    <property type="component" value="Unassembled WGS sequence"/>
</dbReference>
<dbReference type="InterPro" id="IPR011701">
    <property type="entry name" value="MFS"/>
</dbReference>
<dbReference type="GO" id="GO:0022857">
    <property type="term" value="F:transmembrane transporter activity"/>
    <property type="evidence" value="ECO:0007669"/>
    <property type="project" value="InterPro"/>
</dbReference>
<feature type="transmembrane region" description="Helical" evidence="3">
    <location>
        <begin position="361"/>
        <end position="378"/>
    </location>
</feature>
<feature type="transmembrane region" description="Helical" evidence="3">
    <location>
        <begin position="325"/>
        <end position="354"/>
    </location>
</feature>
<dbReference type="GO" id="GO:0016020">
    <property type="term" value="C:membrane"/>
    <property type="evidence" value="ECO:0007669"/>
    <property type="project" value="UniProtKB-SubCell"/>
</dbReference>
<dbReference type="PANTHER" id="PTHR11360:SF234">
    <property type="entry name" value="MFS-TYPE TRANSPORTER DBAD-RELATED"/>
    <property type="match status" value="1"/>
</dbReference>
<dbReference type="InterPro" id="IPR036259">
    <property type="entry name" value="MFS_trans_sf"/>
</dbReference>
<feature type="transmembrane region" description="Helical" evidence="3">
    <location>
        <begin position="60"/>
        <end position="79"/>
    </location>
</feature>
<dbReference type="AlphaFoldDB" id="A0A165CZ34"/>
<organism evidence="4 5">
    <name type="scientific">Laetiporus sulphureus 93-53</name>
    <dbReference type="NCBI Taxonomy" id="1314785"/>
    <lineage>
        <taxon>Eukaryota</taxon>
        <taxon>Fungi</taxon>
        <taxon>Dikarya</taxon>
        <taxon>Basidiomycota</taxon>
        <taxon>Agaricomycotina</taxon>
        <taxon>Agaricomycetes</taxon>
        <taxon>Polyporales</taxon>
        <taxon>Laetiporus</taxon>
    </lineage>
</organism>
<comment type="subcellular location">
    <subcellularLocation>
        <location evidence="1">Membrane</location>
        <topology evidence="1">Multi-pass membrane protein</topology>
    </subcellularLocation>
</comment>
<dbReference type="InParanoid" id="A0A165CZ34"/>
<dbReference type="GeneID" id="63821809"/>
<keyword evidence="5" id="KW-1185">Reference proteome</keyword>
<proteinExistence type="inferred from homology"/>
<keyword evidence="3" id="KW-0472">Membrane</keyword>
<evidence type="ECO:0000256" key="1">
    <source>
        <dbReference type="ARBA" id="ARBA00004141"/>
    </source>
</evidence>
<feature type="transmembrane region" description="Helical" evidence="3">
    <location>
        <begin position="390"/>
        <end position="412"/>
    </location>
</feature>
<evidence type="ECO:0000313" key="5">
    <source>
        <dbReference type="Proteomes" id="UP000076871"/>
    </source>
</evidence>
<feature type="transmembrane region" description="Helical" evidence="3">
    <location>
        <begin position="255"/>
        <end position="277"/>
    </location>
</feature>
<comment type="similarity">
    <text evidence="2">Belongs to the major facilitator superfamily. Monocarboxylate porter (TC 2.A.1.13) family.</text>
</comment>
<name>A0A165CZ34_9APHY</name>
<evidence type="ECO:0000256" key="3">
    <source>
        <dbReference type="SAM" id="Phobius"/>
    </source>
</evidence>
<evidence type="ECO:0000256" key="2">
    <source>
        <dbReference type="ARBA" id="ARBA00006727"/>
    </source>
</evidence>
<dbReference type="OrthoDB" id="6499973at2759"/>
<dbReference type="PANTHER" id="PTHR11360">
    <property type="entry name" value="MONOCARBOXYLATE TRANSPORTER"/>
    <property type="match status" value="1"/>
</dbReference>
<dbReference type="RefSeq" id="XP_040761526.1">
    <property type="nucleotide sequence ID" value="XM_040904779.1"/>
</dbReference>
<feature type="transmembrane region" description="Helical" evidence="3">
    <location>
        <begin position="145"/>
        <end position="166"/>
    </location>
</feature>
<feature type="transmembrane region" description="Helical" evidence="3">
    <location>
        <begin position="178"/>
        <end position="200"/>
    </location>
</feature>
<evidence type="ECO:0000313" key="4">
    <source>
        <dbReference type="EMBL" id="KZT03786.1"/>
    </source>
</evidence>
<dbReference type="EMBL" id="KV427641">
    <property type="protein sequence ID" value="KZT03786.1"/>
    <property type="molecule type" value="Genomic_DNA"/>
</dbReference>
<dbReference type="Gene3D" id="1.20.1250.20">
    <property type="entry name" value="MFS general substrate transporter like domains"/>
    <property type="match status" value="1"/>
</dbReference>
<feature type="transmembrane region" description="Helical" evidence="3">
    <location>
        <begin position="212"/>
        <end position="234"/>
    </location>
</feature>
<protein>
    <submittedName>
        <fullName evidence="4">MFS general substrate transporter</fullName>
    </submittedName>
</protein>
<dbReference type="InterPro" id="IPR050327">
    <property type="entry name" value="Proton-linked_MCT"/>
</dbReference>
<gene>
    <name evidence="4" type="ORF">LAESUDRAFT_659031</name>
</gene>
<dbReference type="Pfam" id="PF07690">
    <property type="entry name" value="MFS_1"/>
    <property type="match status" value="1"/>
</dbReference>
<keyword evidence="3" id="KW-1133">Transmembrane helix</keyword>
<accession>A0A165CZ34</accession>
<reference evidence="4 5" key="1">
    <citation type="journal article" date="2016" name="Mol. Biol. Evol.">
        <title>Comparative Genomics of Early-Diverging Mushroom-Forming Fungi Provides Insights into the Origins of Lignocellulose Decay Capabilities.</title>
        <authorList>
            <person name="Nagy L.G."/>
            <person name="Riley R."/>
            <person name="Tritt A."/>
            <person name="Adam C."/>
            <person name="Daum C."/>
            <person name="Floudas D."/>
            <person name="Sun H."/>
            <person name="Yadav J.S."/>
            <person name="Pangilinan J."/>
            <person name="Larsson K.H."/>
            <person name="Matsuura K."/>
            <person name="Barry K."/>
            <person name="Labutti K."/>
            <person name="Kuo R."/>
            <person name="Ohm R.A."/>
            <person name="Bhattacharya S.S."/>
            <person name="Shirouzu T."/>
            <person name="Yoshinaga Y."/>
            <person name="Martin F.M."/>
            <person name="Grigoriev I.V."/>
            <person name="Hibbett D.S."/>
        </authorList>
    </citation>
    <scope>NUCLEOTIDE SEQUENCE [LARGE SCALE GENOMIC DNA]</scope>
    <source>
        <strain evidence="4 5">93-53</strain>
    </source>
</reference>
<dbReference type="SUPFAM" id="SSF103473">
    <property type="entry name" value="MFS general substrate transporter"/>
    <property type="match status" value="1"/>
</dbReference>
<keyword evidence="3" id="KW-0812">Transmembrane</keyword>
<sequence>MASTPSKSDEHDQKTLESVFVDPILSVSDGLKEPQVEPEVSDITIPDGGWQAWLTVTGSFLLIFVTFGSSTSFGVFQNYYAQQNTSTSSNISWIGSVQLALFYFGGLPAGRLFDAGYFRHIQIGGSLLFCFSFFMLSLADTSNYYQLLLSQGVGMGLGGGLLLTPALSIPSHHFNKKLSLALGIAQVGSSAGGIIMPIMLNQLFNGRAGFAWGVRATAFLVLGLLAISCCIMKTRLPPAQHQSQISMKALVTDTPYAISLFGVFMVMWGLFFPYFYLQVWVTEHGLSSTLSFYTIPILNAGTIFGRIIPNFIADYVGVFNMFCPMALVSAALIFAMFGVMSPGAVIVFTILYGFFTGSCRIRIGLCLFVVAFAVLSGTPIDGALVGSEYVWYKALLFSGIIMLVGSALLTIARHLFAKRKGTVWT</sequence>